<dbReference type="EMBL" id="CADCVP010000276">
    <property type="protein sequence ID" value="CAA9512443.1"/>
    <property type="molecule type" value="Genomic_DNA"/>
</dbReference>
<sequence>MESMEFAALIAVGVLAIVHLFSGKLRFLDVTPRSRWLSAFGGVSVAYVFVHLLPELAEGQEAIEGGGEAEAAAESAPLLGFLEHHVYLVALIGLAVFYGVEKHSLESRRQRQERSGEDQTTDDAFWLSIGSFAVYNAIVGYLLLRGDLDEPVELALYTFALAVHFVINDFGLREHHKDAYERIGRWMIAAAVIVGWGLAVATDIPERVIALVVAFIGGGIILNVLKEELPGERRARFIPFVAGAVLYTALLQLA</sequence>
<evidence type="ECO:0000256" key="1">
    <source>
        <dbReference type="SAM" id="Phobius"/>
    </source>
</evidence>
<evidence type="ECO:0000313" key="2">
    <source>
        <dbReference type="EMBL" id="CAA9512443.1"/>
    </source>
</evidence>
<feature type="transmembrane region" description="Helical" evidence="1">
    <location>
        <begin position="154"/>
        <end position="171"/>
    </location>
</feature>
<feature type="transmembrane region" description="Helical" evidence="1">
    <location>
        <begin position="6"/>
        <end position="23"/>
    </location>
</feature>
<feature type="transmembrane region" description="Helical" evidence="1">
    <location>
        <begin position="35"/>
        <end position="53"/>
    </location>
</feature>
<feature type="transmembrane region" description="Helical" evidence="1">
    <location>
        <begin position="124"/>
        <end position="142"/>
    </location>
</feature>
<feature type="transmembrane region" description="Helical" evidence="1">
    <location>
        <begin position="237"/>
        <end position="253"/>
    </location>
</feature>
<proteinExistence type="predicted"/>
<dbReference type="AlphaFoldDB" id="A0A6J4T3W7"/>
<keyword evidence="1" id="KW-0472">Membrane</keyword>
<feature type="transmembrane region" description="Helical" evidence="1">
    <location>
        <begin position="208"/>
        <end position="225"/>
    </location>
</feature>
<name>A0A6J4T3W7_9ACTN</name>
<evidence type="ECO:0008006" key="3">
    <source>
        <dbReference type="Google" id="ProtNLM"/>
    </source>
</evidence>
<feature type="transmembrane region" description="Helical" evidence="1">
    <location>
        <begin position="183"/>
        <end position="202"/>
    </location>
</feature>
<feature type="transmembrane region" description="Helical" evidence="1">
    <location>
        <begin position="85"/>
        <end position="103"/>
    </location>
</feature>
<keyword evidence="1" id="KW-1133">Transmembrane helix</keyword>
<protein>
    <recommendedName>
        <fullName evidence="3">ZIP Zinc transporter</fullName>
    </recommendedName>
</protein>
<accession>A0A6J4T3W7</accession>
<reference evidence="2" key="1">
    <citation type="submission" date="2020-02" db="EMBL/GenBank/DDBJ databases">
        <authorList>
            <person name="Meier V. D."/>
        </authorList>
    </citation>
    <scope>NUCLEOTIDE SEQUENCE</scope>
    <source>
        <strain evidence="2">AVDCRST_MAG69</strain>
    </source>
</reference>
<gene>
    <name evidence="2" type="ORF">AVDCRST_MAG69-2563</name>
</gene>
<organism evidence="2">
    <name type="scientific">uncultured Solirubrobacteraceae bacterium</name>
    <dbReference type="NCBI Taxonomy" id="1162706"/>
    <lineage>
        <taxon>Bacteria</taxon>
        <taxon>Bacillati</taxon>
        <taxon>Actinomycetota</taxon>
        <taxon>Thermoleophilia</taxon>
        <taxon>Solirubrobacterales</taxon>
        <taxon>Solirubrobacteraceae</taxon>
        <taxon>environmental samples</taxon>
    </lineage>
</organism>
<keyword evidence="1" id="KW-0812">Transmembrane</keyword>